<dbReference type="PATRIC" id="fig|121290.4.peg.578"/>
<feature type="chain" id="PRO_5007132493" evidence="1">
    <location>
        <begin position="23"/>
        <end position="178"/>
    </location>
</feature>
<name>A0A109BAM2_HYPSL</name>
<dbReference type="OrthoDB" id="1364128at2"/>
<dbReference type="Pfam" id="PF10604">
    <property type="entry name" value="Polyketide_cyc2"/>
    <property type="match status" value="1"/>
</dbReference>
<evidence type="ECO:0000313" key="3">
    <source>
        <dbReference type="Proteomes" id="UP000059074"/>
    </source>
</evidence>
<gene>
    <name evidence="2" type="ORF">APY04_2977</name>
</gene>
<dbReference type="CDD" id="cd07821">
    <property type="entry name" value="PYR_PYL_RCAR_like"/>
    <property type="match status" value="1"/>
</dbReference>
<dbReference type="InterPro" id="IPR019587">
    <property type="entry name" value="Polyketide_cyclase/dehydratase"/>
</dbReference>
<feature type="signal peptide" evidence="1">
    <location>
        <begin position="1"/>
        <end position="22"/>
    </location>
</feature>
<accession>A0A109BAM2</accession>
<dbReference type="InterPro" id="IPR023393">
    <property type="entry name" value="START-like_dom_sf"/>
</dbReference>
<evidence type="ECO:0000313" key="2">
    <source>
        <dbReference type="EMBL" id="KWT65228.1"/>
    </source>
</evidence>
<proteinExistence type="predicted"/>
<protein>
    <submittedName>
        <fullName evidence="2">MxaD protein</fullName>
    </submittedName>
</protein>
<comment type="caution">
    <text evidence="2">The sequence shown here is derived from an EMBL/GenBank/DDBJ whole genome shotgun (WGS) entry which is preliminary data.</text>
</comment>
<sequence>MSLLRSLMPALVALLVASPVWAHGPTPQKVEESIEIAAPPDAVWSVVKDFGGIANWNPALTKSEGKGGVDSGATRTITLKNGGELEEGLDYYSDTEMTYLYRLNREKVDVLPVSSYTSEITVKPGADGGSTVKWMGRFYRADTGNEPAPDRNDAAAIKAMKDYITEGLNGLKAKVEAK</sequence>
<dbReference type="STRING" id="121290.APY04_2977"/>
<dbReference type="SUPFAM" id="SSF55961">
    <property type="entry name" value="Bet v1-like"/>
    <property type="match status" value="1"/>
</dbReference>
<keyword evidence="1" id="KW-0732">Signal</keyword>
<keyword evidence="3" id="KW-1185">Reference proteome</keyword>
<dbReference type="Proteomes" id="UP000059074">
    <property type="component" value="Unassembled WGS sequence"/>
</dbReference>
<dbReference type="Gene3D" id="3.30.530.20">
    <property type="match status" value="1"/>
</dbReference>
<evidence type="ECO:0000256" key="1">
    <source>
        <dbReference type="SAM" id="SignalP"/>
    </source>
</evidence>
<dbReference type="PANTHER" id="PTHR39332:SF7">
    <property type="entry name" value="SRPBCC FAMILY PROTEIN"/>
    <property type="match status" value="1"/>
</dbReference>
<organism evidence="2 3">
    <name type="scientific">Hyphomicrobium sulfonivorans</name>
    <dbReference type="NCBI Taxonomy" id="121290"/>
    <lineage>
        <taxon>Bacteria</taxon>
        <taxon>Pseudomonadati</taxon>
        <taxon>Pseudomonadota</taxon>
        <taxon>Alphaproteobacteria</taxon>
        <taxon>Hyphomicrobiales</taxon>
        <taxon>Hyphomicrobiaceae</taxon>
        <taxon>Hyphomicrobium</taxon>
    </lineage>
</organism>
<reference evidence="2 3" key="1">
    <citation type="submission" date="2015-10" db="EMBL/GenBank/DDBJ databases">
        <title>Transcriptomic analysis of a linuron degrading triple-species bacterial consortium.</title>
        <authorList>
            <person name="Albers P."/>
        </authorList>
    </citation>
    <scope>NUCLEOTIDE SEQUENCE [LARGE SCALE GENOMIC DNA]</scope>
    <source>
        <strain evidence="2 3">WDL6</strain>
    </source>
</reference>
<dbReference type="AlphaFoldDB" id="A0A109BAM2"/>
<dbReference type="EMBL" id="LMTR01000082">
    <property type="protein sequence ID" value="KWT65228.1"/>
    <property type="molecule type" value="Genomic_DNA"/>
</dbReference>
<dbReference type="PANTHER" id="PTHR39332">
    <property type="entry name" value="BLL4707 PROTEIN"/>
    <property type="match status" value="1"/>
</dbReference>